<dbReference type="EMBL" id="BSXT01000495">
    <property type="protein sequence ID" value="GMF28718.1"/>
    <property type="molecule type" value="Genomic_DNA"/>
</dbReference>
<comment type="caution">
    <text evidence="2">The sequence shown here is derived from an EMBL/GenBank/DDBJ whole genome shotgun (WGS) entry which is preliminary data.</text>
</comment>
<keyword evidence="1" id="KW-0732">Signal</keyword>
<dbReference type="AlphaFoldDB" id="A0A9W6X2T5"/>
<proteinExistence type="predicted"/>
<gene>
    <name evidence="2" type="ORF">Pfra01_000600100</name>
</gene>
<name>A0A9W6X2T5_9STRA</name>
<evidence type="ECO:0000256" key="1">
    <source>
        <dbReference type="SAM" id="SignalP"/>
    </source>
</evidence>
<feature type="chain" id="PRO_5040981127" evidence="1">
    <location>
        <begin position="20"/>
        <end position="495"/>
    </location>
</feature>
<evidence type="ECO:0000313" key="3">
    <source>
        <dbReference type="Proteomes" id="UP001165121"/>
    </source>
</evidence>
<dbReference type="Proteomes" id="UP001165121">
    <property type="component" value="Unassembled WGS sequence"/>
</dbReference>
<reference evidence="2" key="1">
    <citation type="submission" date="2023-04" db="EMBL/GenBank/DDBJ databases">
        <title>Phytophthora fragariaefolia NBRC 109709.</title>
        <authorList>
            <person name="Ichikawa N."/>
            <person name="Sato H."/>
            <person name="Tonouchi N."/>
        </authorList>
    </citation>
    <scope>NUCLEOTIDE SEQUENCE</scope>
    <source>
        <strain evidence="2">NBRC 109709</strain>
    </source>
</reference>
<protein>
    <submittedName>
        <fullName evidence="2">Unnamed protein product</fullName>
    </submittedName>
</protein>
<feature type="signal peptide" evidence="1">
    <location>
        <begin position="1"/>
        <end position="19"/>
    </location>
</feature>
<accession>A0A9W6X2T5</accession>
<dbReference type="OrthoDB" id="110891at2759"/>
<sequence length="495" mass="56842">MSRLLLLVILALLARIADGIALPARLHDINERGKRNLRADQLSVDLASEDRIFESITKIAGRLTQTDQKTVQKPAMADKMFKRYDVHKAIENLIESKQFALWSKAVQNKVSKRAERTEVELLKTLTTRYGNEFIANLIATAQVKGSSKAKTIADSMERAEIYVWHSDAKSVDDVFNLLKLDQAEGPILEKPALKTWLGFAKFMREDPYPIIFSKLKMRYGDDTLAQILVSAKGSRESKKLADKMDDLLFQSWRQADKSPDDIFKLLKLDGTEGNIFPTPEFFTWMSYLEKLDNTNVDGIMYAYLTKRYGEQGLRDMVRNSLESSTTRLSEIQKKEGKSYEELFKMEQLKLEIAKTKSVRARLTEEIWMKEGKTADDIFKMKKLDRDSGNTYELFDNPSLDVWASYAEKLHRVDNKNPDAISILEKDYGRLSVAEMLSTSRTAAVESLRDLQFKKWLSEGIHPDVISFHMTGFSSNVKVQVGYRNFYKNNIGRRDF</sequence>
<keyword evidence="3" id="KW-1185">Reference proteome</keyword>
<organism evidence="2 3">
    <name type="scientific">Phytophthora fragariaefolia</name>
    <dbReference type="NCBI Taxonomy" id="1490495"/>
    <lineage>
        <taxon>Eukaryota</taxon>
        <taxon>Sar</taxon>
        <taxon>Stramenopiles</taxon>
        <taxon>Oomycota</taxon>
        <taxon>Peronosporomycetes</taxon>
        <taxon>Peronosporales</taxon>
        <taxon>Peronosporaceae</taxon>
        <taxon>Phytophthora</taxon>
    </lineage>
</organism>
<evidence type="ECO:0000313" key="2">
    <source>
        <dbReference type="EMBL" id="GMF28718.1"/>
    </source>
</evidence>